<dbReference type="EMBL" id="SMLM01000001">
    <property type="protein sequence ID" value="TFZ06306.1"/>
    <property type="molecule type" value="Genomic_DNA"/>
</dbReference>
<accession>A0A4Z0C3Z2</accession>
<dbReference type="RefSeq" id="WP_135262393.1">
    <property type="nucleotide sequence ID" value="NZ_SMLM01000001.1"/>
</dbReference>
<sequence>MSEWWSYRPSDFLMFSARTWGRLLEGWNQALWPWQVPIVAAGVGLLLLAWRNPVRARVPSMLALAAAWAWVGWAFHWERFADINTGARWFAVAFGVQATLLVALGLRPSTPPPGGTLRLPGLALASLALLCPLLAPLTGRSWGQAETAGAMPDPTALFTVGLLLALPQRHRGLLLAIPLLALLVGWTTAWLLWVG</sequence>
<dbReference type="InterPro" id="IPR045708">
    <property type="entry name" value="DUF6064"/>
</dbReference>
<keyword evidence="1" id="KW-0812">Transmembrane</keyword>
<evidence type="ECO:0000313" key="2">
    <source>
        <dbReference type="EMBL" id="TFZ06306.1"/>
    </source>
</evidence>
<keyword evidence="1" id="KW-0472">Membrane</keyword>
<feature type="transmembrane region" description="Helical" evidence="1">
    <location>
        <begin position="173"/>
        <end position="193"/>
    </location>
</feature>
<comment type="caution">
    <text evidence="2">The sequence shown here is derived from an EMBL/GenBank/DDBJ whole genome shotgun (WGS) entry which is preliminary data.</text>
</comment>
<feature type="transmembrane region" description="Helical" evidence="1">
    <location>
        <begin position="119"/>
        <end position="137"/>
    </location>
</feature>
<feature type="transmembrane region" description="Helical" evidence="1">
    <location>
        <begin position="61"/>
        <end position="77"/>
    </location>
</feature>
<dbReference type="OrthoDB" id="581693at2"/>
<keyword evidence="1" id="KW-1133">Transmembrane helix</keyword>
<protein>
    <recommendedName>
        <fullName evidence="4">MFS transporter permease</fullName>
    </recommendedName>
</protein>
<feature type="transmembrane region" description="Helical" evidence="1">
    <location>
        <begin position="31"/>
        <end position="49"/>
    </location>
</feature>
<reference evidence="2 3" key="1">
    <citation type="submission" date="2019-03" db="EMBL/GenBank/DDBJ databases">
        <title>Ramlibacter henchirensis DSM 14656, whole genome shotgun sequence.</title>
        <authorList>
            <person name="Zhang X."/>
            <person name="Feng G."/>
            <person name="Zhu H."/>
        </authorList>
    </citation>
    <scope>NUCLEOTIDE SEQUENCE [LARGE SCALE GENOMIC DNA]</scope>
    <source>
        <strain evidence="2 3">DSM 14656</strain>
    </source>
</reference>
<proteinExistence type="predicted"/>
<feature type="transmembrane region" description="Helical" evidence="1">
    <location>
        <begin position="149"/>
        <end position="166"/>
    </location>
</feature>
<feature type="transmembrane region" description="Helical" evidence="1">
    <location>
        <begin position="89"/>
        <end position="107"/>
    </location>
</feature>
<keyword evidence="3" id="KW-1185">Reference proteome</keyword>
<evidence type="ECO:0008006" key="4">
    <source>
        <dbReference type="Google" id="ProtNLM"/>
    </source>
</evidence>
<gene>
    <name evidence="2" type="ORF">EZ313_06580</name>
</gene>
<dbReference type="Proteomes" id="UP000298180">
    <property type="component" value="Unassembled WGS sequence"/>
</dbReference>
<evidence type="ECO:0000256" key="1">
    <source>
        <dbReference type="SAM" id="Phobius"/>
    </source>
</evidence>
<evidence type="ECO:0000313" key="3">
    <source>
        <dbReference type="Proteomes" id="UP000298180"/>
    </source>
</evidence>
<dbReference type="Pfam" id="PF19540">
    <property type="entry name" value="DUF6064"/>
    <property type="match status" value="1"/>
</dbReference>
<organism evidence="2 3">
    <name type="scientific">Ramlibacter henchirensis</name>
    <dbReference type="NCBI Taxonomy" id="204072"/>
    <lineage>
        <taxon>Bacteria</taxon>
        <taxon>Pseudomonadati</taxon>
        <taxon>Pseudomonadota</taxon>
        <taxon>Betaproteobacteria</taxon>
        <taxon>Burkholderiales</taxon>
        <taxon>Comamonadaceae</taxon>
        <taxon>Ramlibacter</taxon>
    </lineage>
</organism>
<name>A0A4Z0C3Z2_9BURK</name>
<dbReference type="AlphaFoldDB" id="A0A4Z0C3Z2"/>